<reference evidence="2" key="1">
    <citation type="submission" date="2023-07" db="EMBL/GenBank/DDBJ databases">
        <authorList>
            <person name="Yue Y."/>
        </authorList>
    </citation>
    <scope>NUCLEOTIDE SEQUENCE [LARGE SCALE GENOMIC DNA]</scope>
    <source>
        <strain evidence="2">D23</strain>
    </source>
</reference>
<dbReference type="InterPro" id="IPR036514">
    <property type="entry name" value="SGNH_hydro_sf"/>
</dbReference>
<evidence type="ECO:0000313" key="2">
    <source>
        <dbReference type="Proteomes" id="UP001198901"/>
    </source>
</evidence>
<evidence type="ECO:0000313" key="1">
    <source>
        <dbReference type="EMBL" id="MCA0132673.1"/>
    </source>
</evidence>
<organism evidence="1 2">
    <name type="scientific">Winogradskyella alexanderae</name>
    <dbReference type="NCBI Taxonomy" id="2877123"/>
    <lineage>
        <taxon>Bacteria</taxon>
        <taxon>Pseudomonadati</taxon>
        <taxon>Bacteroidota</taxon>
        <taxon>Flavobacteriia</taxon>
        <taxon>Flavobacteriales</taxon>
        <taxon>Flavobacteriaceae</taxon>
        <taxon>Winogradskyella</taxon>
    </lineage>
</organism>
<protein>
    <recommendedName>
        <fullName evidence="3">SGNH/GDSL hydrolase family protein</fullName>
    </recommendedName>
</protein>
<gene>
    <name evidence="1" type="ORF">LBU54_08770</name>
</gene>
<sequence>MNTRIIKELIKVVTMTIILSFVIDKIVFHTLNWISDKVYTGQSIGKLNQFLQIKDSKEVLVFGNSRANHHIDVKILGKSAYNMGVDGTGIAYSSALLNTLEKGTKQLIIVHIDTKNFFDNSYDGSDIKGLKIKYNRNEKITSFLNSSGHISIIQSFYKSLNYNGKVIGIIKNFYKPNYDYKTYNGYDPLFVNESDEKARDFILKIEDDHNCERKYQVNEIAMDYLKKIKVISESSKKQYLFITSPIYNDKCKKDNDILKEIMKQQNLQYIDYTDFFKGNNNNQFWKDKTHMTQSGAEKFTNELLKQVQFASKTN</sequence>
<keyword evidence="2" id="KW-1185">Reference proteome</keyword>
<comment type="caution">
    <text evidence="1">The sequence shown here is derived from an EMBL/GenBank/DDBJ whole genome shotgun (WGS) entry which is preliminary data.</text>
</comment>
<accession>A0ABS7XRM8</accession>
<dbReference type="RefSeq" id="WP_224528417.1">
    <property type="nucleotide sequence ID" value="NZ_JAIUJR010000005.1"/>
</dbReference>
<name>A0ABS7XRM8_9FLAO</name>
<dbReference type="EMBL" id="JAIUJR010000005">
    <property type="protein sequence ID" value="MCA0132673.1"/>
    <property type="molecule type" value="Genomic_DNA"/>
</dbReference>
<proteinExistence type="predicted"/>
<dbReference type="Gene3D" id="3.40.50.1110">
    <property type="entry name" value="SGNH hydrolase"/>
    <property type="match status" value="1"/>
</dbReference>
<dbReference type="SUPFAM" id="SSF52266">
    <property type="entry name" value="SGNH hydrolase"/>
    <property type="match status" value="1"/>
</dbReference>
<evidence type="ECO:0008006" key="3">
    <source>
        <dbReference type="Google" id="ProtNLM"/>
    </source>
</evidence>
<dbReference type="Proteomes" id="UP001198901">
    <property type="component" value="Unassembled WGS sequence"/>
</dbReference>